<dbReference type="Pfam" id="PF00440">
    <property type="entry name" value="TetR_N"/>
    <property type="match status" value="1"/>
</dbReference>
<dbReference type="InterPro" id="IPR036271">
    <property type="entry name" value="Tet_transcr_reg_TetR-rel_C_sf"/>
</dbReference>
<protein>
    <submittedName>
        <fullName evidence="4">Transcriptional regulator</fullName>
    </submittedName>
</protein>
<reference evidence="4 5" key="1">
    <citation type="journal article" date="2013" name="ISME J.">
        <title>Comparative genomics of pathogenic lineages of Vibrio nigripulchritudo identifies virulence-associated traits.</title>
        <authorList>
            <person name="Goudenege D."/>
            <person name="Labreuche Y."/>
            <person name="Krin E."/>
            <person name="Ansquer D."/>
            <person name="Mangenot S."/>
            <person name="Calteau A."/>
            <person name="Medigue C."/>
            <person name="Mazel D."/>
            <person name="Polz M.F."/>
            <person name="Le Roux F."/>
        </authorList>
    </citation>
    <scope>NUCLEOTIDE SEQUENCE [LARGE SCALE GENOMIC DNA]</scope>
    <source>
        <strain evidence="4 5">SOn1</strain>
    </source>
</reference>
<name>A0AAV2VKU3_9VIBR</name>
<dbReference type="Gene3D" id="1.10.357.10">
    <property type="entry name" value="Tetracycline Repressor, domain 2"/>
    <property type="match status" value="1"/>
</dbReference>
<proteinExistence type="predicted"/>
<keyword evidence="1 2" id="KW-0238">DNA-binding</keyword>
<dbReference type="AlphaFoldDB" id="A0AAV2VKU3"/>
<dbReference type="InterPro" id="IPR009057">
    <property type="entry name" value="Homeodomain-like_sf"/>
</dbReference>
<sequence length="220" mass="25515">MSRKVGRPAEKTNAREKLILKARELFTQHPYEKVSTRLLAEKAGVNMAMIRYYFGSKDGLFETMLRETLAPMKEHIGQTIKETSSDEDFLGIMKTYYGMMSKIPDFPRLVCRIMMMEESAVQRKLMEKVFMEIAMPAQQLIFHKFQSNGVLKPDLDPLLCKVSYISLMVFPFIAPPQLLKIHEVSLDEDFLARLLEHNLQLLSRGFLISPSEKQDQNYEE</sequence>
<gene>
    <name evidence="4" type="ORF">VIBNISOn1_1430065</name>
</gene>
<feature type="DNA-binding region" description="H-T-H motif" evidence="2">
    <location>
        <begin position="35"/>
        <end position="54"/>
    </location>
</feature>
<dbReference type="RefSeq" id="WP_022589595.1">
    <property type="nucleotide sequence ID" value="NZ_LK391965.1"/>
</dbReference>
<evidence type="ECO:0000256" key="2">
    <source>
        <dbReference type="PROSITE-ProRule" id="PRU00335"/>
    </source>
</evidence>
<feature type="domain" description="HTH tetR-type" evidence="3">
    <location>
        <begin position="12"/>
        <end position="72"/>
    </location>
</feature>
<organism evidence="4 5">
    <name type="scientific">Vibrio nigripulchritudo SOn1</name>
    <dbReference type="NCBI Taxonomy" id="1238450"/>
    <lineage>
        <taxon>Bacteria</taxon>
        <taxon>Pseudomonadati</taxon>
        <taxon>Pseudomonadota</taxon>
        <taxon>Gammaproteobacteria</taxon>
        <taxon>Vibrionales</taxon>
        <taxon>Vibrionaceae</taxon>
        <taxon>Vibrio</taxon>
    </lineage>
</organism>
<dbReference type="SUPFAM" id="SSF46689">
    <property type="entry name" value="Homeodomain-like"/>
    <property type="match status" value="1"/>
</dbReference>
<evidence type="ECO:0000313" key="5">
    <source>
        <dbReference type="Proteomes" id="UP000018211"/>
    </source>
</evidence>
<dbReference type="InterPro" id="IPR001647">
    <property type="entry name" value="HTH_TetR"/>
</dbReference>
<dbReference type="EMBL" id="CAOF01000050">
    <property type="protein sequence ID" value="CCO45296.1"/>
    <property type="molecule type" value="Genomic_DNA"/>
</dbReference>
<evidence type="ECO:0000256" key="1">
    <source>
        <dbReference type="ARBA" id="ARBA00023125"/>
    </source>
</evidence>
<accession>A0AAV2VKU3</accession>
<dbReference type="GO" id="GO:0003677">
    <property type="term" value="F:DNA binding"/>
    <property type="evidence" value="ECO:0007669"/>
    <property type="project" value="UniProtKB-UniRule"/>
</dbReference>
<evidence type="ECO:0000259" key="3">
    <source>
        <dbReference type="PROSITE" id="PS50977"/>
    </source>
</evidence>
<dbReference type="PRINTS" id="PR00455">
    <property type="entry name" value="HTHTETR"/>
</dbReference>
<comment type="caution">
    <text evidence="4">The sequence shown here is derived from an EMBL/GenBank/DDBJ whole genome shotgun (WGS) entry which is preliminary data.</text>
</comment>
<dbReference type="InterPro" id="IPR050624">
    <property type="entry name" value="HTH-type_Tx_Regulator"/>
</dbReference>
<dbReference type="SUPFAM" id="SSF48498">
    <property type="entry name" value="Tetracyclin repressor-like, C-terminal domain"/>
    <property type="match status" value="1"/>
</dbReference>
<dbReference type="PANTHER" id="PTHR43479">
    <property type="entry name" value="ACREF/ENVCD OPERON REPRESSOR-RELATED"/>
    <property type="match status" value="1"/>
</dbReference>
<dbReference type="PROSITE" id="PS50977">
    <property type="entry name" value="HTH_TETR_2"/>
    <property type="match status" value="1"/>
</dbReference>
<dbReference type="PANTHER" id="PTHR43479:SF11">
    <property type="entry name" value="ACREF_ENVCD OPERON REPRESSOR-RELATED"/>
    <property type="match status" value="1"/>
</dbReference>
<dbReference type="Proteomes" id="UP000018211">
    <property type="component" value="Unassembled WGS sequence"/>
</dbReference>
<evidence type="ECO:0000313" key="4">
    <source>
        <dbReference type="EMBL" id="CCO45296.1"/>
    </source>
</evidence>
<dbReference type="GeneID" id="97540054"/>